<evidence type="ECO:0000256" key="1">
    <source>
        <dbReference type="SAM" id="MobiDB-lite"/>
    </source>
</evidence>
<dbReference type="OrthoDB" id="205198at2759"/>
<dbReference type="GO" id="GO:0005634">
    <property type="term" value="C:nucleus"/>
    <property type="evidence" value="ECO:0007669"/>
    <property type="project" value="TreeGrafter"/>
</dbReference>
<reference evidence="3" key="1">
    <citation type="journal article" date="2021" name="Nat. Commun.">
        <title>Genetic determinants of endophytism in the Arabidopsis root mycobiome.</title>
        <authorList>
            <person name="Mesny F."/>
            <person name="Miyauchi S."/>
            <person name="Thiergart T."/>
            <person name="Pickel B."/>
            <person name="Atanasova L."/>
            <person name="Karlsson M."/>
            <person name="Huettel B."/>
            <person name="Barry K.W."/>
            <person name="Haridas S."/>
            <person name="Chen C."/>
            <person name="Bauer D."/>
            <person name="Andreopoulos W."/>
            <person name="Pangilinan J."/>
            <person name="LaButti K."/>
            <person name="Riley R."/>
            <person name="Lipzen A."/>
            <person name="Clum A."/>
            <person name="Drula E."/>
            <person name="Henrissat B."/>
            <person name="Kohler A."/>
            <person name="Grigoriev I.V."/>
            <person name="Martin F.M."/>
            <person name="Hacquard S."/>
        </authorList>
    </citation>
    <scope>NUCLEOTIDE SEQUENCE</scope>
    <source>
        <strain evidence="3">MPI-CAGE-CH-0243</strain>
    </source>
</reference>
<dbReference type="AlphaFoldDB" id="A0A9P9EFA3"/>
<dbReference type="InterPro" id="IPR041898">
    <property type="entry name" value="MAGE_WH1"/>
</dbReference>
<dbReference type="Gene3D" id="1.10.10.1210">
    <property type="entry name" value="MAGE homology domain, winged helix WH2 motif"/>
    <property type="match status" value="1"/>
</dbReference>
<dbReference type="Pfam" id="PF01454">
    <property type="entry name" value="MAGE"/>
    <property type="match status" value="1"/>
</dbReference>
<keyword evidence="4" id="KW-1185">Reference proteome</keyword>
<evidence type="ECO:0000313" key="4">
    <source>
        <dbReference type="Proteomes" id="UP000700596"/>
    </source>
</evidence>
<feature type="region of interest" description="Disordered" evidence="1">
    <location>
        <begin position="1"/>
        <end position="41"/>
    </location>
</feature>
<evidence type="ECO:0000259" key="2">
    <source>
        <dbReference type="PROSITE" id="PS50838"/>
    </source>
</evidence>
<sequence length="331" mass="36630">MPPTSRKRHAPTEDDEHSSTPTQPQNYRQQATQVAYDDDDDDDVDMEEAIESGSGSIAQLSKNLVRYALACEYSRTPIRRQDISQKILGVQSREFKAVFTAANNQLIDVFGMEMVELPNREKVTIRQKRAAAASESQSKTSGQWVLRNVLPDRFRTSTIMEPSQIPTAEQESSYVGFYSMVISLIMLSGGQISESKLDRYLRRMNTEHTTAVDNELTKNIMTRMAREGYIVKVKETSGGEEIIDYVVGPRGKVEVGEEGVANLVRKVYGEGTMDNLEQRLSRSLGIPEGGGPQNATAHGEALGGASQAGGGARRAPGRPRRRVAEDEDEEE</sequence>
<dbReference type="Proteomes" id="UP000700596">
    <property type="component" value="Unassembled WGS sequence"/>
</dbReference>
<feature type="domain" description="MAGE" evidence="2">
    <location>
        <begin position="57"/>
        <end position="270"/>
    </location>
</feature>
<dbReference type="InterPro" id="IPR037445">
    <property type="entry name" value="MAGE"/>
</dbReference>
<proteinExistence type="predicted"/>
<dbReference type="Gene3D" id="1.10.10.1200">
    <property type="entry name" value="MAGE homology domain, winged helix WH1 motif"/>
    <property type="match status" value="1"/>
</dbReference>
<dbReference type="PANTHER" id="PTHR11736">
    <property type="entry name" value="MELANOMA-ASSOCIATED ANTIGEN MAGE ANTIGEN"/>
    <property type="match status" value="1"/>
</dbReference>
<protein>
    <submittedName>
        <fullName evidence="3">MAGE family-domain-containing protein</fullName>
    </submittedName>
</protein>
<dbReference type="PANTHER" id="PTHR11736:SF14">
    <property type="entry name" value="NSE3 HOMOLOG, SMC5-SMC6 COMPLEX COMPONENT"/>
    <property type="match status" value="1"/>
</dbReference>
<dbReference type="EMBL" id="JAGMWT010000002">
    <property type="protein sequence ID" value="KAH7136047.1"/>
    <property type="molecule type" value="Genomic_DNA"/>
</dbReference>
<accession>A0A9P9EFA3</accession>
<dbReference type="SMART" id="SM01373">
    <property type="entry name" value="MAGE"/>
    <property type="match status" value="1"/>
</dbReference>
<organism evidence="3 4">
    <name type="scientific">Dendryphion nanum</name>
    <dbReference type="NCBI Taxonomy" id="256645"/>
    <lineage>
        <taxon>Eukaryota</taxon>
        <taxon>Fungi</taxon>
        <taxon>Dikarya</taxon>
        <taxon>Ascomycota</taxon>
        <taxon>Pezizomycotina</taxon>
        <taxon>Dothideomycetes</taxon>
        <taxon>Pleosporomycetidae</taxon>
        <taxon>Pleosporales</taxon>
        <taxon>Torulaceae</taxon>
        <taxon>Dendryphion</taxon>
    </lineage>
</organism>
<feature type="region of interest" description="Disordered" evidence="1">
    <location>
        <begin position="282"/>
        <end position="331"/>
    </location>
</feature>
<dbReference type="InterPro" id="IPR041899">
    <property type="entry name" value="MAGE_WH2"/>
</dbReference>
<feature type="compositionally biased region" description="Polar residues" evidence="1">
    <location>
        <begin position="19"/>
        <end position="33"/>
    </location>
</feature>
<dbReference type="GO" id="GO:0006281">
    <property type="term" value="P:DNA repair"/>
    <property type="evidence" value="ECO:0007669"/>
    <property type="project" value="TreeGrafter"/>
</dbReference>
<name>A0A9P9EFA3_9PLEO</name>
<evidence type="ECO:0000313" key="3">
    <source>
        <dbReference type="EMBL" id="KAH7136047.1"/>
    </source>
</evidence>
<dbReference type="InterPro" id="IPR002190">
    <property type="entry name" value="MHD_dom"/>
</dbReference>
<gene>
    <name evidence="3" type="ORF">B0J11DRAFT_576600</name>
</gene>
<dbReference type="PROSITE" id="PS50838">
    <property type="entry name" value="MAGE"/>
    <property type="match status" value="1"/>
</dbReference>
<comment type="caution">
    <text evidence="3">The sequence shown here is derived from an EMBL/GenBank/DDBJ whole genome shotgun (WGS) entry which is preliminary data.</text>
</comment>